<keyword evidence="1" id="KW-0614">Plasmid</keyword>
<geneLocation type="plasmid" evidence="2">
    <name>paeme5</name>
</geneLocation>
<evidence type="ECO:0000313" key="1">
    <source>
        <dbReference type="EMBL" id="QJT41254.1"/>
    </source>
</evidence>
<organism evidence="1 2">
    <name type="scientific">Aeromonas media</name>
    <dbReference type="NCBI Taxonomy" id="651"/>
    <lineage>
        <taxon>Bacteria</taxon>
        <taxon>Pseudomonadati</taxon>
        <taxon>Pseudomonadota</taxon>
        <taxon>Gammaproteobacteria</taxon>
        <taxon>Aeromonadales</taxon>
        <taxon>Aeromonadaceae</taxon>
        <taxon>Aeromonas</taxon>
    </lineage>
</organism>
<dbReference type="RefSeq" id="WP_171270023.1">
    <property type="nucleotide sequence ID" value="NZ_CP038446.1"/>
</dbReference>
<gene>
    <name evidence="1" type="ORF">E4188_22405</name>
</gene>
<protein>
    <submittedName>
        <fullName evidence="1">Uncharacterized protein</fullName>
    </submittedName>
</protein>
<reference evidence="1 2" key="1">
    <citation type="submission" date="2019-03" db="EMBL/GenBank/DDBJ databases">
        <title>Novel transposon Tn6433 accelerates the dissemination of tet(E) in Aeromonas from aerobic biofilm under oxytetracycline stress.</title>
        <authorList>
            <person name="Shi Y."/>
            <person name="Tian Z."/>
            <person name="Zhang Y."/>
            <person name="Zhang H."/>
            <person name="Yang M."/>
        </authorList>
    </citation>
    <scope>NUCLEOTIDE SEQUENCE [LARGE SCALE GENOMIC DNA]</scope>
    <source>
        <strain evidence="1 2">R50-22</strain>
        <plasmid evidence="2">paeme5</plasmid>
    </source>
</reference>
<name>A0ABX6NXY2_AERME</name>
<accession>A0ABX6NXY2</accession>
<proteinExistence type="predicted"/>
<dbReference type="EMBL" id="CP038449">
    <property type="protein sequence ID" value="QJT41254.1"/>
    <property type="molecule type" value="Genomic_DNA"/>
</dbReference>
<dbReference type="Proteomes" id="UP000502657">
    <property type="component" value="Plasmid pAeme5"/>
</dbReference>
<evidence type="ECO:0000313" key="2">
    <source>
        <dbReference type="Proteomes" id="UP000502657"/>
    </source>
</evidence>
<keyword evidence="2" id="KW-1185">Reference proteome</keyword>
<sequence>MTATKPKPKRNTINTERLIHDFQLCQKFGYPCRFTVGRNTGYTPAVIKAMELRGYVVVKVHGNRYEITSHQLNQS</sequence>